<dbReference type="AlphaFoldDB" id="A0A927B7B2"/>
<keyword evidence="3" id="KW-1185">Reference proteome</keyword>
<protein>
    <recommendedName>
        <fullName evidence="4">DUF2784 domain-containing protein</fullName>
    </recommendedName>
</protein>
<dbReference type="RefSeq" id="WP_191042154.1">
    <property type="nucleotide sequence ID" value="NZ_JACXAA010000013.1"/>
</dbReference>
<keyword evidence="1" id="KW-0812">Transmembrane</keyword>
<proteinExistence type="predicted"/>
<feature type="transmembrane region" description="Helical" evidence="1">
    <location>
        <begin position="12"/>
        <end position="33"/>
    </location>
</feature>
<evidence type="ECO:0000256" key="1">
    <source>
        <dbReference type="SAM" id="Phobius"/>
    </source>
</evidence>
<dbReference type="EMBL" id="JACXAA010000013">
    <property type="protein sequence ID" value="MBD2756527.1"/>
    <property type="molecule type" value="Genomic_DNA"/>
</dbReference>
<keyword evidence="1" id="KW-0472">Membrane</keyword>
<accession>A0A927B7B2</accession>
<feature type="transmembrane region" description="Helical" evidence="1">
    <location>
        <begin position="93"/>
        <end position="111"/>
    </location>
</feature>
<keyword evidence="1" id="KW-1133">Transmembrane helix</keyword>
<feature type="transmembrane region" description="Helical" evidence="1">
    <location>
        <begin position="40"/>
        <end position="59"/>
    </location>
</feature>
<reference evidence="2" key="1">
    <citation type="submission" date="2020-09" db="EMBL/GenBank/DDBJ databases">
        <authorList>
            <person name="Kim M.K."/>
        </authorList>
    </citation>
    <scope>NUCLEOTIDE SEQUENCE</scope>
    <source>
        <strain evidence="2">BT704</strain>
    </source>
</reference>
<sequence length="114" mass="12866">MTTAFKLVSTKLLHTAIWAFFVTAIGYILYCGVANDISQYTWIAAGLVILEGLVLLVFGGRCPLTLIARNYSNSDRDNFDIFLPNWLARYNKLIFTSLYIAGLILVGYRLIHRS</sequence>
<evidence type="ECO:0008006" key="4">
    <source>
        <dbReference type="Google" id="ProtNLM"/>
    </source>
</evidence>
<dbReference type="Proteomes" id="UP000653797">
    <property type="component" value="Unassembled WGS sequence"/>
</dbReference>
<gene>
    <name evidence="2" type="ORF">IC230_26800</name>
</gene>
<name>A0A927B7B2_9BACT</name>
<organism evidence="2 3">
    <name type="scientific">Spirosoma validum</name>
    <dbReference type="NCBI Taxonomy" id="2771355"/>
    <lineage>
        <taxon>Bacteria</taxon>
        <taxon>Pseudomonadati</taxon>
        <taxon>Bacteroidota</taxon>
        <taxon>Cytophagia</taxon>
        <taxon>Cytophagales</taxon>
        <taxon>Cytophagaceae</taxon>
        <taxon>Spirosoma</taxon>
    </lineage>
</organism>
<evidence type="ECO:0000313" key="2">
    <source>
        <dbReference type="EMBL" id="MBD2756527.1"/>
    </source>
</evidence>
<evidence type="ECO:0000313" key="3">
    <source>
        <dbReference type="Proteomes" id="UP000653797"/>
    </source>
</evidence>
<comment type="caution">
    <text evidence="2">The sequence shown here is derived from an EMBL/GenBank/DDBJ whole genome shotgun (WGS) entry which is preliminary data.</text>
</comment>